<proteinExistence type="predicted"/>
<accession>A0ABZ0HRD0</accession>
<sequence>MKDGKLATIFAGLLLALLAPAAASAQTAFATSNYRPGGQTLLHGPGPIELGESILQMPVPDGIYVINAKTSIINAAIDAQSGNCKLWVLIGGLGPNGTVLSTSKLVVIDQTEFRIGRKDGGSQQAVALQAAFKIVGSSSASSKNNNVIGVACRAYNGIAVDSVLTAVQILGGVVTLQPAEYEAPPPPQRF</sequence>
<dbReference type="EMBL" id="CP136862">
    <property type="protein sequence ID" value="WOJ89315.1"/>
    <property type="molecule type" value="Genomic_DNA"/>
</dbReference>
<organism evidence="2 3">
    <name type="scientific">Methylocapsa polymorpha</name>
    <dbReference type="NCBI Taxonomy" id="3080828"/>
    <lineage>
        <taxon>Bacteria</taxon>
        <taxon>Pseudomonadati</taxon>
        <taxon>Pseudomonadota</taxon>
        <taxon>Alphaproteobacteria</taxon>
        <taxon>Hyphomicrobiales</taxon>
        <taxon>Beijerinckiaceae</taxon>
        <taxon>Methylocapsa</taxon>
    </lineage>
</organism>
<reference evidence="2 3" key="1">
    <citation type="submission" date="2023-10" db="EMBL/GenBank/DDBJ databases">
        <title>Novel methanotroph of the genus Methylocapsa from a subarctic wetland.</title>
        <authorList>
            <person name="Belova S.E."/>
            <person name="Oshkin I.Y."/>
            <person name="Miroshnikov K."/>
            <person name="Dedysh S.N."/>
        </authorList>
    </citation>
    <scope>NUCLEOTIDE SEQUENCE [LARGE SCALE GENOMIC DNA]</scope>
    <source>
        <strain evidence="2 3">RX1</strain>
    </source>
</reference>
<keyword evidence="3" id="KW-1185">Reference proteome</keyword>
<protein>
    <submittedName>
        <fullName evidence="2">Uncharacterized protein</fullName>
    </submittedName>
</protein>
<feature type="chain" id="PRO_5046566778" evidence="1">
    <location>
        <begin position="26"/>
        <end position="190"/>
    </location>
</feature>
<name>A0ABZ0HRD0_9HYPH</name>
<dbReference type="RefSeq" id="WP_407338758.1">
    <property type="nucleotide sequence ID" value="NZ_CP136862.1"/>
</dbReference>
<evidence type="ECO:0000313" key="3">
    <source>
        <dbReference type="Proteomes" id="UP001626536"/>
    </source>
</evidence>
<evidence type="ECO:0000256" key="1">
    <source>
        <dbReference type="SAM" id="SignalP"/>
    </source>
</evidence>
<gene>
    <name evidence="2" type="ORF">RZS28_16175</name>
</gene>
<evidence type="ECO:0000313" key="2">
    <source>
        <dbReference type="EMBL" id="WOJ89315.1"/>
    </source>
</evidence>
<feature type="signal peptide" evidence="1">
    <location>
        <begin position="1"/>
        <end position="25"/>
    </location>
</feature>
<dbReference type="Proteomes" id="UP001626536">
    <property type="component" value="Chromosome"/>
</dbReference>
<keyword evidence="1" id="KW-0732">Signal</keyword>